<protein>
    <submittedName>
        <fullName evidence="1">Uncharacterized protein</fullName>
    </submittedName>
</protein>
<gene>
    <name evidence="1" type="ORF">SAMN04488001_0415</name>
</gene>
<dbReference type="RefSeq" id="WP_089943647.1">
    <property type="nucleotide sequence ID" value="NZ_FNOI01000001.1"/>
</dbReference>
<proteinExistence type="predicted"/>
<dbReference type="Gene3D" id="3.40.960.10">
    <property type="entry name" value="VSR Endonuclease"/>
    <property type="match status" value="1"/>
</dbReference>
<name>A0A1H2R8J3_9RHOB</name>
<evidence type="ECO:0000313" key="1">
    <source>
        <dbReference type="EMBL" id="SDW15691.1"/>
    </source>
</evidence>
<dbReference type="Proteomes" id="UP000199441">
    <property type="component" value="Unassembled WGS sequence"/>
</dbReference>
<sequence>MQVPQFNTYYPSIGDMNRDQKRFYRRFSSAVEAGEYVDVEDQISYVFCYAYQEIDQKNPQKSLRSLSRLANLYKDHPKLPSYLNGWAADCAILINELDLALQLLPEPQLGATWGLTANTQLSLKYALNIPPAPREMIAVVGPKVTKYGRENLEDIEQYLGVLLKKMRSRSSDLISDWIRDYQVHSTAFDPFNGVPCNHRPHPKFTVYHFSNRDEFRDYVVDLIRQAENALRVDKGLPRIGEGWISETHLYYQLKDAFSEHQVLQHARPSWLGRQHLDVFFPELSVAVEFQGEQHDRPIEFFGGQKAFEENQRRDKRKRAACKRNGVALFEVRKGYDIDQLILNIRASGL</sequence>
<keyword evidence="2" id="KW-1185">Reference proteome</keyword>
<dbReference type="AlphaFoldDB" id="A0A1H2R8J3"/>
<evidence type="ECO:0000313" key="2">
    <source>
        <dbReference type="Proteomes" id="UP000199441"/>
    </source>
</evidence>
<accession>A0A1H2R8J3</accession>
<dbReference type="EMBL" id="FNOI01000001">
    <property type="protein sequence ID" value="SDW15691.1"/>
    <property type="molecule type" value="Genomic_DNA"/>
</dbReference>
<dbReference type="STRING" id="670155.SAMN04488001_0415"/>
<reference evidence="2" key="1">
    <citation type="submission" date="2016-10" db="EMBL/GenBank/DDBJ databases">
        <authorList>
            <person name="Varghese N."/>
            <person name="Submissions S."/>
        </authorList>
    </citation>
    <scope>NUCLEOTIDE SEQUENCE [LARGE SCALE GENOMIC DNA]</scope>
    <source>
        <strain evidence="2">DSM 26922</strain>
    </source>
</reference>
<organism evidence="1 2">
    <name type="scientific">Litoreibacter albidus</name>
    <dbReference type="NCBI Taxonomy" id="670155"/>
    <lineage>
        <taxon>Bacteria</taxon>
        <taxon>Pseudomonadati</taxon>
        <taxon>Pseudomonadota</taxon>
        <taxon>Alphaproteobacteria</taxon>
        <taxon>Rhodobacterales</taxon>
        <taxon>Roseobacteraceae</taxon>
        <taxon>Litoreibacter</taxon>
    </lineage>
</organism>
<dbReference type="OrthoDB" id="1093631at2"/>